<comment type="caution">
    <text evidence="1">The sequence shown here is derived from an EMBL/GenBank/DDBJ whole genome shotgun (WGS) entry which is preliminary data.</text>
</comment>
<reference evidence="1" key="1">
    <citation type="submission" date="2022-06" db="EMBL/GenBank/DDBJ databases">
        <title>Draft genome sequence of Streptomyces sp. RB6PN25 isolated from peat swamp forest in Thailand.</title>
        <authorList>
            <person name="Duangmal K."/>
            <person name="Klaysubun C."/>
        </authorList>
    </citation>
    <scope>NUCLEOTIDE SEQUENCE</scope>
    <source>
        <strain evidence="1">RB6PN25</strain>
    </source>
</reference>
<evidence type="ECO:0008006" key="3">
    <source>
        <dbReference type="Google" id="ProtNLM"/>
    </source>
</evidence>
<keyword evidence="2" id="KW-1185">Reference proteome</keyword>
<name>A0ABT1PTY9_9ACTN</name>
<gene>
    <name evidence="1" type="ORF">NGB36_11115</name>
</gene>
<organism evidence="1 2">
    <name type="scientific">Streptomyces humicola</name>
    <dbReference type="NCBI Taxonomy" id="2953240"/>
    <lineage>
        <taxon>Bacteria</taxon>
        <taxon>Bacillati</taxon>
        <taxon>Actinomycetota</taxon>
        <taxon>Actinomycetes</taxon>
        <taxon>Kitasatosporales</taxon>
        <taxon>Streptomycetaceae</taxon>
        <taxon>Streptomyces</taxon>
    </lineage>
</organism>
<dbReference type="RefSeq" id="WP_255920043.1">
    <property type="nucleotide sequence ID" value="NZ_JANFNG010000006.1"/>
</dbReference>
<evidence type="ECO:0000313" key="2">
    <source>
        <dbReference type="Proteomes" id="UP001057702"/>
    </source>
</evidence>
<protein>
    <recommendedName>
        <fullName evidence="3">DUF1289 domain-containing protein</fullName>
    </recommendedName>
</protein>
<dbReference type="Proteomes" id="UP001057702">
    <property type="component" value="Unassembled WGS sequence"/>
</dbReference>
<proteinExistence type="predicted"/>
<accession>A0ABT1PTY9</accession>
<dbReference type="EMBL" id="JANFNG010000006">
    <property type="protein sequence ID" value="MCQ4081137.1"/>
    <property type="molecule type" value="Genomic_DNA"/>
</dbReference>
<sequence length="70" mass="8275">MPRKERNCQQSESEAPRICPCGAQIEGRGDLCRKCRGRVRWLRRTNGRRRDQWREFIQSNSYFTEAVSAS</sequence>
<evidence type="ECO:0000313" key="1">
    <source>
        <dbReference type="EMBL" id="MCQ4081137.1"/>
    </source>
</evidence>